<dbReference type="PROSITE" id="PS51096">
    <property type="entry name" value="PTS_EIIA_TYPE_4"/>
    <property type="match status" value="1"/>
</dbReference>
<dbReference type="Proteomes" id="UP000199662">
    <property type="component" value="Unassembled WGS sequence"/>
</dbReference>
<evidence type="ECO:0000313" key="3">
    <source>
        <dbReference type="EMBL" id="SEJ29564.1"/>
    </source>
</evidence>
<dbReference type="STRING" id="84035.SAMN05660742_105176"/>
<dbReference type="AlphaFoldDB" id="A0A1H6XPQ3"/>
<keyword evidence="1" id="KW-0808">Transferase</keyword>
<protein>
    <submittedName>
        <fullName evidence="3">PTS system, D-glucosaminate-specific IIA component</fullName>
    </submittedName>
</protein>
<accession>A0A1H6XPQ3</accession>
<dbReference type="RefSeq" id="WP_091830396.1">
    <property type="nucleotide sequence ID" value="NZ_FNZK01000005.1"/>
</dbReference>
<dbReference type="InterPro" id="IPR004701">
    <property type="entry name" value="PTS_EIIA_man-typ"/>
</dbReference>
<dbReference type="GO" id="GO:0016740">
    <property type="term" value="F:transferase activity"/>
    <property type="evidence" value="ECO:0007669"/>
    <property type="project" value="UniProtKB-KW"/>
</dbReference>
<name>A0A1H6XPQ3_9FIRM</name>
<reference evidence="3 4" key="1">
    <citation type="submission" date="2016-10" db="EMBL/GenBank/DDBJ databases">
        <authorList>
            <person name="de Groot N.N."/>
        </authorList>
    </citation>
    <scope>NUCLEOTIDE SEQUENCE [LARGE SCALE GENOMIC DNA]</scope>
    <source>
        <strain evidence="3 4">DSM 2179</strain>
    </source>
</reference>
<dbReference type="InterPro" id="IPR036662">
    <property type="entry name" value="PTS_EIIA_man-typ_sf"/>
</dbReference>
<dbReference type="PANTHER" id="PTHR33799">
    <property type="entry name" value="PTS PERMEASE-RELATED-RELATED"/>
    <property type="match status" value="1"/>
</dbReference>
<dbReference type="InterPro" id="IPR051471">
    <property type="entry name" value="Bacterial_PTS_sugar_comp"/>
</dbReference>
<sequence>MAKQEKEIPGILVVTHGDCGKEIIKSAEMIIGTQKHVKALSLLPGIDPEEFLTEVQKGLEGMADGSLVMSDLFGGTPSNISAALVGYMNIAAVTGINLAMFIEAIVLRCNMAGEELAEAVLKAGREGCKNVGQELKSLDNAI</sequence>
<dbReference type="GO" id="GO:0009401">
    <property type="term" value="P:phosphoenolpyruvate-dependent sugar phosphotransferase system"/>
    <property type="evidence" value="ECO:0007669"/>
    <property type="project" value="InterPro"/>
</dbReference>
<proteinExistence type="predicted"/>
<dbReference type="Pfam" id="PF03610">
    <property type="entry name" value="EIIA-man"/>
    <property type="match status" value="1"/>
</dbReference>
<gene>
    <name evidence="3" type="ORF">SAMN05660742_105176</name>
</gene>
<dbReference type="PANTHER" id="PTHR33799:SF1">
    <property type="entry name" value="PTS SYSTEM MANNOSE-SPECIFIC EIIAB COMPONENT-RELATED"/>
    <property type="match status" value="1"/>
</dbReference>
<dbReference type="EMBL" id="FNZK01000005">
    <property type="protein sequence ID" value="SEJ29564.1"/>
    <property type="molecule type" value="Genomic_DNA"/>
</dbReference>
<evidence type="ECO:0000313" key="4">
    <source>
        <dbReference type="Proteomes" id="UP000199662"/>
    </source>
</evidence>
<evidence type="ECO:0000259" key="2">
    <source>
        <dbReference type="PROSITE" id="PS51096"/>
    </source>
</evidence>
<dbReference type="GO" id="GO:0016020">
    <property type="term" value="C:membrane"/>
    <property type="evidence" value="ECO:0007669"/>
    <property type="project" value="InterPro"/>
</dbReference>
<evidence type="ECO:0000256" key="1">
    <source>
        <dbReference type="ARBA" id="ARBA00022679"/>
    </source>
</evidence>
<keyword evidence="4" id="KW-1185">Reference proteome</keyword>
<dbReference type="Gene3D" id="3.40.50.510">
    <property type="entry name" value="Phosphotransferase system, mannose-type IIA component"/>
    <property type="match status" value="1"/>
</dbReference>
<feature type="domain" description="PTS EIIA type-4" evidence="2">
    <location>
        <begin position="8"/>
        <end position="128"/>
    </location>
</feature>
<dbReference type="SUPFAM" id="SSF53062">
    <property type="entry name" value="PTS system fructose IIA component-like"/>
    <property type="match status" value="1"/>
</dbReference>
<organism evidence="3 4">
    <name type="scientific">Propionispira arboris</name>
    <dbReference type="NCBI Taxonomy" id="84035"/>
    <lineage>
        <taxon>Bacteria</taxon>
        <taxon>Bacillati</taxon>
        <taxon>Bacillota</taxon>
        <taxon>Negativicutes</taxon>
        <taxon>Selenomonadales</taxon>
        <taxon>Selenomonadaceae</taxon>
        <taxon>Propionispira</taxon>
    </lineage>
</organism>